<keyword evidence="2" id="KW-1185">Reference proteome</keyword>
<dbReference type="GeneID" id="115265348"/>
<dbReference type="Proteomes" id="UP000069940">
    <property type="component" value="Unassembled WGS sequence"/>
</dbReference>
<evidence type="ECO:0000313" key="2">
    <source>
        <dbReference type="Proteomes" id="UP000069940"/>
    </source>
</evidence>
<reference evidence="2" key="1">
    <citation type="journal article" date="2015" name="Proc. Natl. Acad. Sci. U.S.A.">
        <title>Genome sequence of the Asian Tiger mosquito, Aedes albopictus, reveals insights into its biology, genetics, and evolution.</title>
        <authorList>
            <person name="Chen X.G."/>
            <person name="Jiang X."/>
            <person name="Gu J."/>
            <person name="Xu M."/>
            <person name="Wu Y."/>
            <person name="Deng Y."/>
            <person name="Zhang C."/>
            <person name="Bonizzoni M."/>
            <person name="Dermauw W."/>
            <person name="Vontas J."/>
            <person name="Armbruster P."/>
            <person name="Huang X."/>
            <person name="Yang Y."/>
            <person name="Zhang H."/>
            <person name="He W."/>
            <person name="Peng H."/>
            <person name="Liu Y."/>
            <person name="Wu K."/>
            <person name="Chen J."/>
            <person name="Lirakis M."/>
            <person name="Topalis P."/>
            <person name="Van Leeuwen T."/>
            <person name="Hall A.B."/>
            <person name="Jiang X."/>
            <person name="Thorpe C."/>
            <person name="Mueller R.L."/>
            <person name="Sun C."/>
            <person name="Waterhouse R.M."/>
            <person name="Yan G."/>
            <person name="Tu Z.J."/>
            <person name="Fang X."/>
            <person name="James A.A."/>
        </authorList>
    </citation>
    <scope>NUCLEOTIDE SEQUENCE [LARGE SCALE GENOMIC DNA]</scope>
    <source>
        <strain evidence="2">Foshan</strain>
    </source>
</reference>
<dbReference type="RefSeq" id="XP_062705174.1">
    <property type="nucleotide sequence ID" value="XM_062849190.1"/>
</dbReference>
<protein>
    <recommendedName>
        <fullName evidence="3">SAM domain-containing protein</fullName>
    </recommendedName>
</protein>
<reference evidence="1" key="2">
    <citation type="submission" date="2025-05" db="UniProtKB">
        <authorList>
            <consortium name="EnsemblMetazoa"/>
        </authorList>
    </citation>
    <scope>IDENTIFICATION</scope>
    <source>
        <strain evidence="1">Foshan</strain>
    </source>
</reference>
<sequence>MQLLESAFIVQSFLLEGQIGHTAALPGLLADTKKLKENIIMAAAGQSEDDDLVEEYIVDEELVKLLKSFELSATGIEEFVANGYDISALKIIEREEIEALLPPPHLADRTKCIAGLNEWRRSLGLPSVSTPLKTSNLQGTQNSDPPKVALGNLSRQQWNAKALINRSKKGRLIWEAYQITSILSRKDRIFITHLIVDEFVDEFGRLTREELACRATELKNIFPTVEQHVWYKPASYHDEKGKKIKLGRIAKGCLFDRNHNYRCATSVPPRIPGSDVQPSTSSAQPIVDVITADAGKINMIDCRMTFCKQGCFFFNVVVTAYQETKNWFRHHHGEFDDIKKRWEASCAVRLHETAKLERVTYQHLLDEYPVLRNTAGYQLVNLDFSFKHPTKTDLLFAKFADFRIRAKLVFPNEVPELGKPLLALLNKDISEDSRDCITTLLLFFIWPSTVMRLPNGRKWKPSLVESSESTILHLKTLADYETELSRLIRQNLLRGLPDYPVIVVVGPSIEHVNQFFVSYKDIAYKAETFIKALDITFKVYKAYGISFPSEANRPWSFMAYVFYDFEPPENGNKARILTLATHLRNQVPAQ</sequence>
<name>A0ABM1YNT8_AEDAL</name>
<accession>A0ABM1YNT8</accession>
<proteinExistence type="predicted"/>
<organism evidence="1 2">
    <name type="scientific">Aedes albopictus</name>
    <name type="common">Asian tiger mosquito</name>
    <name type="synonym">Stegomyia albopicta</name>
    <dbReference type="NCBI Taxonomy" id="7160"/>
    <lineage>
        <taxon>Eukaryota</taxon>
        <taxon>Metazoa</taxon>
        <taxon>Ecdysozoa</taxon>
        <taxon>Arthropoda</taxon>
        <taxon>Hexapoda</taxon>
        <taxon>Insecta</taxon>
        <taxon>Pterygota</taxon>
        <taxon>Neoptera</taxon>
        <taxon>Endopterygota</taxon>
        <taxon>Diptera</taxon>
        <taxon>Nematocera</taxon>
        <taxon>Culicoidea</taxon>
        <taxon>Culicidae</taxon>
        <taxon>Culicinae</taxon>
        <taxon>Aedini</taxon>
        <taxon>Aedes</taxon>
        <taxon>Stegomyia</taxon>
    </lineage>
</organism>
<evidence type="ECO:0008006" key="3">
    <source>
        <dbReference type="Google" id="ProtNLM"/>
    </source>
</evidence>
<dbReference type="EnsemblMetazoa" id="AALFPA23_010810.R15219">
    <property type="protein sequence ID" value="AALFPA23_010810.P15219"/>
    <property type="gene ID" value="AALFPA23_010810"/>
</dbReference>
<evidence type="ECO:0000313" key="1">
    <source>
        <dbReference type="EnsemblMetazoa" id="AALFPA23_010810.P15219"/>
    </source>
</evidence>